<comment type="caution">
    <text evidence="1">The sequence shown here is derived from an EMBL/GenBank/DDBJ whole genome shotgun (WGS) entry which is preliminary data.</text>
</comment>
<dbReference type="Proteomes" id="UP000297910">
    <property type="component" value="Unassembled WGS sequence"/>
</dbReference>
<proteinExistence type="predicted"/>
<dbReference type="AlphaFoldDB" id="A0A4Z1FSI6"/>
<gene>
    <name evidence="1" type="ORF">BPAE_0037g00380</name>
</gene>
<reference evidence="1 2" key="1">
    <citation type="submission" date="2017-12" db="EMBL/GenBank/DDBJ databases">
        <title>Comparative genomics of Botrytis spp.</title>
        <authorList>
            <person name="Valero-Jimenez C.A."/>
            <person name="Tapia P."/>
            <person name="Veloso J."/>
            <person name="Silva-Moreno E."/>
            <person name="Staats M."/>
            <person name="Valdes J.H."/>
            <person name="Van Kan J.A.L."/>
        </authorList>
    </citation>
    <scope>NUCLEOTIDE SEQUENCE [LARGE SCALE GENOMIC DNA]</scope>
    <source>
        <strain evidence="1 2">Bp0003</strain>
    </source>
</reference>
<evidence type="ECO:0000313" key="2">
    <source>
        <dbReference type="Proteomes" id="UP000297910"/>
    </source>
</evidence>
<name>A0A4Z1FSI6_9HELO</name>
<dbReference type="EMBL" id="PQXI01000037">
    <property type="protein sequence ID" value="TGO27754.1"/>
    <property type="molecule type" value="Genomic_DNA"/>
</dbReference>
<accession>A0A4Z1FSI6</accession>
<keyword evidence="2" id="KW-1185">Reference proteome</keyword>
<evidence type="ECO:0000313" key="1">
    <source>
        <dbReference type="EMBL" id="TGO27754.1"/>
    </source>
</evidence>
<protein>
    <submittedName>
        <fullName evidence="1">Uncharacterized protein</fullName>
    </submittedName>
</protein>
<sequence length="61" mass="7016">MYSNGIKHSRDSAQTKCEEAIVLAVIAKSRRRFEIALIKFPQKFHLTNHPQRLTFFIASLG</sequence>
<organism evidence="1 2">
    <name type="scientific">Botrytis paeoniae</name>
    <dbReference type="NCBI Taxonomy" id="278948"/>
    <lineage>
        <taxon>Eukaryota</taxon>
        <taxon>Fungi</taxon>
        <taxon>Dikarya</taxon>
        <taxon>Ascomycota</taxon>
        <taxon>Pezizomycotina</taxon>
        <taxon>Leotiomycetes</taxon>
        <taxon>Helotiales</taxon>
        <taxon>Sclerotiniaceae</taxon>
        <taxon>Botrytis</taxon>
    </lineage>
</organism>